<protein>
    <recommendedName>
        <fullName evidence="3">Secreted protein</fullName>
    </recommendedName>
</protein>
<reference evidence="1" key="1">
    <citation type="submission" date="2024-05" db="EMBL/GenBank/DDBJ databases">
        <title>30 novel species of actinomycetes from the DSMZ collection.</title>
        <authorList>
            <person name="Nouioui I."/>
        </authorList>
    </citation>
    <scope>NUCLEOTIDE SEQUENCE</scope>
    <source>
        <strain evidence="1">DSM 40473</strain>
    </source>
</reference>
<evidence type="ECO:0008006" key="3">
    <source>
        <dbReference type="Google" id="ProtNLM"/>
    </source>
</evidence>
<comment type="caution">
    <text evidence="1">The sequence shown here is derived from an EMBL/GenBank/DDBJ whole genome shotgun (WGS) entry which is preliminary data.</text>
</comment>
<keyword evidence="2" id="KW-1185">Reference proteome</keyword>
<sequence length="180" mass="18050">MGRFWGRVPACASAVAALVAGPAGLPASAQGRGGGGGALVACVGSQTIRFSPGMTLEARPTQVRATACYSCTGTDSAVRWGTSVIEGDGLVSCLSNAAPAVEDITWNTGEHSKIAYRMPDALAVAGETVAPAPAPGKVITGRYKGHFVLSPGAQLSLSPLECASNRGVELISGPVTLAVL</sequence>
<evidence type="ECO:0000313" key="2">
    <source>
        <dbReference type="Proteomes" id="UP001180531"/>
    </source>
</evidence>
<accession>A0ABU2SLF3</accession>
<name>A0ABU2SLF3_9ACTN</name>
<organism evidence="1 2">
    <name type="scientific">Streptomyces hesseae</name>
    <dbReference type="NCBI Taxonomy" id="3075519"/>
    <lineage>
        <taxon>Bacteria</taxon>
        <taxon>Bacillati</taxon>
        <taxon>Actinomycetota</taxon>
        <taxon>Actinomycetes</taxon>
        <taxon>Kitasatosporales</taxon>
        <taxon>Streptomycetaceae</taxon>
        <taxon>Streptomyces</taxon>
    </lineage>
</organism>
<proteinExistence type="predicted"/>
<dbReference type="RefSeq" id="WP_311610195.1">
    <property type="nucleotide sequence ID" value="NZ_JAVRFI010000005.1"/>
</dbReference>
<dbReference type="Proteomes" id="UP001180531">
    <property type="component" value="Unassembled WGS sequence"/>
</dbReference>
<evidence type="ECO:0000313" key="1">
    <source>
        <dbReference type="EMBL" id="MDT0449722.1"/>
    </source>
</evidence>
<dbReference type="EMBL" id="JAVRFI010000005">
    <property type="protein sequence ID" value="MDT0449722.1"/>
    <property type="molecule type" value="Genomic_DNA"/>
</dbReference>
<gene>
    <name evidence="1" type="ORF">RM609_11650</name>
</gene>